<gene>
    <name evidence="7" type="ORF">GCM10009836_25600</name>
</gene>
<dbReference type="Pfam" id="PF00440">
    <property type="entry name" value="TetR_N"/>
    <property type="match status" value="1"/>
</dbReference>
<evidence type="ECO:0000259" key="6">
    <source>
        <dbReference type="PROSITE" id="PS50977"/>
    </source>
</evidence>
<feature type="DNA-binding region" description="H-T-H motif" evidence="4">
    <location>
        <begin position="56"/>
        <end position="75"/>
    </location>
</feature>
<dbReference type="EMBL" id="BAAAQK010000005">
    <property type="protein sequence ID" value="GAA1844976.1"/>
    <property type="molecule type" value="Genomic_DNA"/>
</dbReference>
<dbReference type="SUPFAM" id="SSF48498">
    <property type="entry name" value="Tetracyclin repressor-like, C-terminal domain"/>
    <property type="match status" value="1"/>
</dbReference>
<dbReference type="InterPro" id="IPR050109">
    <property type="entry name" value="HTH-type_TetR-like_transc_reg"/>
</dbReference>
<keyword evidence="8" id="KW-1185">Reference proteome</keyword>
<comment type="caution">
    <text evidence="7">The sequence shown here is derived from an EMBL/GenBank/DDBJ whole genome shotgun (WGS) entry which is preliminary data.</text>
</comment>
<dbReference type="RefSeq" id="WP_344415819.1">
    <property type="nucleotide sequence ID" value="NZ_BAAAQK010000005.1"/>
</dbReference>
<evidence type="ECO:0000256" key="1">
    <source>
        <dbReference type="ARBA" id="ARBA00023015"/>
    </source>
</evidence>
<protein>
    <submittedName>
        <fullName evidence="7">TetR/AcrR family transcriptional regulator</fullName>
    </submittedName>
</protein>
<feature type="domain" description="HTH tetR-type" evidence="6">
    <location>
        <begin position="33"/>
        <end position="93"/>
    </location>
</feature>
<name>A0ABN2MYV7_9PSEU</name>
<dbReference type="PANTHER" id="PTHR30055:SF234">
    <property type="entry name" value="HTH-TYPE TRANSCRIPTIONAL REGULATOR BETI"/>
    <property type="match status" value="1"/>
</dbReference>
<dbReference type="InterPro" id="IPR041490">
    <property type="entry name" value="KstR2_TetR_C"/>
</dbReference>
<dbReference type="Proteomes" id="UP001500449">
    <property type="component" value="Unassembled WGS sequence"/>
</dbReference>
<evidence type="ECO:0000256" key="4">
    <source>
        <dbReference type="PROSITE-ProRule" id="PRU00335"/>
    </source>
</evidence>
<accession>A0ABN2MYV7</accession>
<dbReference type="PROSITE" id="PS50977">
    <property type="entry name" value="HTH_TETR_2"/>
    <property type="match status" value="1"/>
</dbReference>
<dbReference type="InterPro" id="IPR001647">
    <property type="entry name" value="HTH_TetR"/>
</dbReference>
<dbReference type="PANTHER" id="PTHR30055">
    <property type="entry name" value="HTH-TYPE TRANSCRIPTIONAL REGULATOR RUTR"/>
    <property type="match status" value="1"/>
</dbReference>
<evidence type="ECO:0000256" key="3">
    <source>
        <dbReference type="ARBA" id="ARBA00023163"/>
    </source>
</evidence>
<keyword evidence="3" id="KW-0804">Transcription</keyword>
<organism evidence="7 8">
    <name type="scientific">Pseudonocardia ailaonensis</name>
    <dbReference type="NCBI Taxonomy" id="367279"/>
    <lineage>
        <taxon>Bacteria</taxon>
        <taxon>Bacillati</taxon>
        <taxon>Actinomycetota</taxon>
        <taxon>Actinomycetes</taxon>
        <taxon>Pseudonocardiales</taxon>
        <taxon>Pseudonocardiaceae</taxon>
        <taxon>Pseudonocardia</taxon>
    </lineage>
</organism>
<keyword evidence="2 4" id="KW-0238">DNA-binding</keyword>
<keyword evidence="1" id="KW-0805">Transcription regulation</keyword>
<evidence type="ECO:0000256" key="2">
    <source>
        <dbReference type="ARBA" id="ARBA00023125"/>
    </source>
</evidence>
<dbReference type="InterPro" id="IPR009057">
    <property type="entry name" value="Homeodomain-like_sf"/>
</dbReference>
<dbReference type="Gene3D" id="1.10.357.10">
    <property type="entry name" value="Tetracycline Repressor, domain 2"/>
    <property type="match status" value="1"/>
</dbReference>
<dbReference type="InterPro" id="IPR036271">
    <property type="entry name" value="Tet_transcr_reg_TetR-rel_C_sf"/>
</dbReference>
<feature type="region of interest" description="Disordered" evidence="5">
    <location>
        <begin position="1"/>
        <end position="34"/>
    </location>
</feature>
<dbReference type="Pfam" id="PF17932">
    <property type="entry name" value="TetR_C_24"/>
    <property type="match status" value="1"/>
</dbReference>
<evidence type="ECO:0000256" key="5">
    <source>
        <dbReference type="SAM" id="MobiDB-lite"/>
    </source>
</evidence>
<dbReference type="Gene3D" id="1.10.10.60">
    <property type="entry name" value="Homeodomain-like"/>
    <property type="match status" value="1"/>
</dbReference>
<evidence type="ECO:0000313" key="8">
    <source>
        <dbReference type="Proteomes" id="UP001500449"/>
    </source>
</evidence>
<evidence type="ECO:0000313" key="7">
    <source>
        <dbReference type="EMBL" id="GAA1844976.1"/>
    </source>
</evidence>
<proteinExistence type="predicted"/>
<dbReference type="SUPFAM" id="SSF46689">
    <property type="entry name" value="Homeodomain-like"/>
    <property type="match status" value="1"/>
</dbReference>
<sequence length="228" mass="25058">MARPAAPRTKRAPAKASATSDPEPAAPQKTSRRSKRAIIMRTAVKHFGTDGYDETKWAEVAIEVGLGGTALYHYFESKQHCLFEIMADALASYREAFAAATGAHDEYLPGLRAALRSGFALDDYEILRMRVLVDKQGSIGGKSSTPREEESRLRARNNIRGLEMDWAAYLARGVAGGLIPNNDMRLLARAVLAMNTSVWQWYRPDGAIPLSEVADFYVGKQLAIIGID</sequence>
<reference evidence="7 8" key="1">
    <citation type="journal article" date="2019" name="Int. J. Syst. Evol. Microbiol.">
        <title>The Global Catalogue of Microorganisms (GCM) 10K type strain sequencing project: providing services to taxonomists for standard genome sequencing and annotation.</title>
        <authorList>
            <consortium name="The Broad Institute Genomics Platform"/>
            <consortium name="The Broad Institute Genome Sequencing Center for Infectious Disease"/>
            <person name="Wu L."/>
            <person name="Ma J."/>
        </authorList>
    </citation>
    <scope>NUCLEOTIDE SEQUENCE [LARGE SCALE GENOMIC DNA]</scope>
    <source>
        <strain evidence="7 8">JCM 16009</strain>
    </source>
</reference>